<protein>
    <submittedName>
        <fullName evidence="2">Uncharacterized protein</fullName>
    </submittedName>
</protein>
<dbReference type="EMBL" id="DS268421">
    <property type="protein sequence ID" value="EFO88613.1"/>
    <property type="molecule type" value="Genomic_DNA"/>
</dbReference>
<sequence>MTDSEEEKKLKQQLEESKAREEVLKETEEDLRTEVGALRDERTRAFHTIHFLRNQVVDKRERLEDVEEENAVLREQIELKDAIIEHLHRQLERGNAGNN</sequence>
<accession>E3M1I3</accession>
<evidence type="ECO:0000256" key="1">
    <source>
        <dbReference type="SAM" id="MobiDB-lite"/>
    </source>
</evidence>
<proteinExistence type="predicted"/>
<reference evidence="2" key="1">
    <citation type="submission" date="2007-07" db="EMBL/GenBank/DDBJ databases">
        <title>PCAP assembly of the Caenorhabditis remanei genome.</title>
        <authorList>
            <consortium name="The Caenorhabditis remanei Sequencing Consortium"/>
            <person name="Wilson R.K."/>
        </authorList>
    </citation>
    <scope>NUCLEOTIDE SEQUENCE [LARGE SCALE GENOMIC DNA]</scope>
    <source>
        <strain evidence="2">PB4641</strain>
    </source>
</reference>
<gene>
    <name evidence="2" type="ORF">CRE_06334</name>
</gene>
<dbReference type="Proteomes" id="UP000008281">
    <property type="component" value="Unassembled WGS sequence"/>
</dbReference>
<dbReference type="InParanoid" id="E3M1I3"/>
<name>E3M1I3_CAERE</name>
<evidence type="ECO:0000313" key="2">
    <source>
        <dbReference type="EMBL" id="EFO88613.1"/>
    </source>
</evidence>
<evidence type="ECO:0000313" key="3">
    <source>
        <dbReference type="Proteomes" id="UP000008281"/>
    </source>
</evidence>
<dbReference type="AlphaFoldDB" id="E3M1I3"/>
<keyword evidence="3" id="KW-1185">Reference proteome</keyword>
<dbReference type="HOGENOM" id="CLU_2322591_0_0_1"/>
<organism evidence="3">
    <name type="scientific">Caenorhabditis remanei</name>
    <name type="common">Caenorhabditis vulgaris</name>
    <dbReference type="NCBI Taxonomy" id="31234"/>
    <lineage>
        <taxon>Eukaryota</taxon>
        <taxon>Metazoa</taxon>
        <taxon>Ecdysozoa</taxon>
        <taxon>Nematoda</taxon>
        <taxon>Chromadorea</taxon>
        <taxon>Rhabditida</taxon>
        <taxon>Rhabditina</taxon>
        <taxon>Rhabditomorpha</taxon>
        <taxon>Rhabditoidea</taxon>
        <taxon>Rhabditidae</taxon>
        <taxon>Peloderinae</taxon>
        <taxon>Caenorhabditis</taxon>
    </lineage>
</organism>
<feature type="region of interest" description="Disordered" evidence="1">
    <location>
        <begin position="1"/>
        <end position="25"/>
    </location>
</feature>